<dbReference type="Proteomes" id="UP000283090">
    <property type="component" value="Unassembled WGS sequence"/>
</dbReference>
<comment type="subcellular location">
    <subcellularLocation>
        <location evidence="1">Nucleus</location>
    </subcellularLocation>
</comment>
<dbReference type="InterPro" id="IPR040663">
    <property type="entry name" value="DNA_pol_D_N"/>
</dbReference>
<dbReference type="GO" id="GO:0006273">
    <property type="term" value="P:lagging strand elongation"/>
    <property type="evidence" value="ECO:0007669"/>
    <property type="project" value="UniProtKB-ARBA"/>
</dbReference>
<evidence type="ECO:0000256" key="3">
    <source>
        <dbReference type="ARBA" id="ARBA00012417"/>
    </source>
</evidence>
<evidence type="ECO:0000256" key="4">
    <source>
        <dbReference type="ARBA" id="ARBA00022679"/>
    </source>
</evidence>
<keyword evidence="4" id="KW-0808">Transferase</keyword>
<dbReference type="OrthoDB" id="534815at2759"/>
<evidence type="ECO:0000313" key="15">
    <source>
        <dbReference type="EMBL" id="RVD83455.1"/>
    </source>
</evidence>
<sequence>MISEKEIAQAVLQAVDGLFPESDEVSSAELSSDSLPDILALLQETIDGVKSEIKHIGESQASEVTAWIQEARQLHTELSQDHNSLSEITHFEARGAKLDDRVRDLSSQQKLLNAEIIFNEELVSLLSNLKELQDSVSDAQSSLEEGALDTACGRFEDATNLFQKLSTFDQIFAVGLMKENIRSLREDIFGEVESCWTKLITPNPADSSITIQNSVPVGLGSITGECLIQTLNGLGILKERLDRLHYRITTILIFPRLDHASGAGYTFATNENNTKLQLKRRDSPSPTIASVYTDLKLVLGFLTAKFGTQISQLLSKTLTPAILNILMGSYLPSCIPTDLDHFNEFELVLKQTTAFEEYLSQTGWLDGHGGELKDWVTRAPRIWLNRRRESALDSLRRTFSLGLGQRHRVERVERVQEINDVAAEVSKPIDDGEDNWDTNWDVEIEDEEEEEKKPPPPTESAAAKPKSEPTPTADEDEDVSGWGFDDDIDIEDDGPADKPAHTSEPKLNSHGAEEEDNWGWGDDNDQPQETPAPSKPNGPQQEKEVKNITLRETYSITSVPQEVINIILNTISEAEKLAQPQYSNLSIASSIPGLLTIPTSILTLYRALSAIFYRDDPNPAISIYNDCEWLEEHLAELEKDVKGRSGPFVGFDLQPSIKAISTFGRRAYWREMDSKRIILSDLIDGAQGFDHCTQYPYSENCETAIASVIDTIQGIEMQWRDTLSRSALLQSLGSLLNTVVLKFINDIEDLGDISADASAKLASYISEFGRLEPLFKLPDQPNDALPVTAVYCEKWLKFQYLGNILDSSMAEIMDLWKDGALVDFEKDELIDLVKALFADGEKRSQVLDELRRGQQYYIINILKKENQTTCGNLKAPALSQTVASSQAPFAKPSSSFNLTPTSRTLHHQLHPRLTTSVMTSENPLFERHQTVYKTDPQFQLDTHSYQTQYVDIYFLRLAKLKRIVEARGRERWNDVEVHGEYVKRVDRVLDVRQGEVCWITGTIYMEMPLKPNVLEDIAKDHFISAPLPRQKYRDFEKDQIMIEDESGRLRLVGSKIQTEDLVTGCVIAIMGTETASGEFEVIDMVFPELPDQNPRPTPKTPLKEKNYVALLSGLNITGNIHESIETHLLVEYLLGEAGSPEDQAKSSSISRLIIAGNSLSEPHAQATDDAAVSSSHTPKSKKYGYDATSYNAKPTTVLDTLLSDLCTSLSVTLMPGETDPANTSLPQQKMHPTMFPTAKYYTGSTFIPSTNPHACEIDGVRFLGTSGQTIDDIFKYMDGDDRLEMMEKTLRWRLVAPTAPDTLWCYPFQDDDKFVIETCPHVYFVGNQPEFGTKVTEGLNNQIVRLITIPKFSETGELALVDLETLECEVISFKSKSGVSA</sequence>
<dbReference type="InterPro" id="IPR046362">
    <property type="entry name" value="Zw10/DSL1_C_sf"/>
</dbReference>
<evidence type="ECO:0000256" key="1">
    <source>
        <dbReference type="ARBA" id="ARBA00004123"/>
    </source>
</evidence>
<dbReference type="Pfam" id="PF20665">
    <property type="entry name" value="Zw10_middle"/>
    <property type="match status" value="1"/>
</dbReference>
<evidence type="ECO:0000256" key="10">
    <source>
        <dbReference type="SAM" id="MobiDB-lite"/>
    </source>
</evidence>
<dbReference type="EMBL" id="SAEB01000009">
    <property type="protein sequence ID" value="RVD83455.1"/>
    <property type="molecule type" value="Genomic_DNA"/>
</dbReference>
<feature type="domain" description="Centromere/kinetochore protein zw10 middle" evidence="13">
    <location>
        <begin position="225"/>
        <end position="392"/>
    </location>
</feature>
<keyword evidence="5" id="KW-0548">Nucleotidyltransferase</keyword>
<dbReference type="InterPro" id="IPR048344">
    <property type="entry name" value="Zw10_middle"/>
</dbReference>
<dbReference type="GO" id="GO:1902969">
    <property type="term" value="P:mitotic DNA replication"/>
    <property type="evidence" value="ECO:0007669"/>
    <property type="project" value="UniProtKB-ARBA"/>
</dbReference>
<organism evidence="15 16">
    <name type="scientific">Arthrobotrys flagrans</name>
    <name type="common">Nematode-trapping fungus</name>
    <name type="synonym">Trichothecium flagrans</name>
    <dbReference type="NCBI Taxonomy" id="97331"/>
    <lineage>
        <taxon>Eukaryota</taxon>
        <taxon>Fungi</taxon>
        <taxon>Dikarya</taxon>
        <taxon>Ascomycota</taxon>
        <taxon>Pezizomycotina</taxon>
        <taxon>Orbiliomycetes</taxon>
        <taxon>Orbiliales</taxon>
        <taxon>Orbiliaceae</taxon>
        <taxon>Arthrobotrys</taxon>
    </lineage>
</organism>
<accession>A0A436ZXJ7</accession>
<evidence type="ECO:0000259" key="12">
    <source>
        <dbReference type="Pfam" id="PF18018"/>
    </source>
</evidence>
<keyword evidence="16" id="KW-1185">Reference proteome</keyword>
<dbReference type="Pfam" id="PF04042">
    <property type="entry name" value="DNA_pol_E_B"/>
    <property type="match status" value="1"/>
</dbReference>
<dbReference type="RefSeq" id="XP_067488999.1">
    <property type="nucleotide sequence ID" value="XM_067637487.1"/>
</dbReference>
<dbReference type="Gene3D" id="3.60.21.50">
    <property type="match status" value="1"/>
</dbReference>
<feature type="compositionally biased region" description="Acidic residues" evidence="10">
    <location>
        <begin position="513"/>
        <end position="526"/>
    </location>
</feature>
<dbReference type="FunFam" id="2.40.50.430:FF:000002">
    <property type="entry name" value="DNA polymerase delta subunit"/>
    <property type="match status" value="1"/>
</dbReference>
<dbReference type="VEuPathDB" id="FungiDB:DFL_007841"/>
<dbReference type="EC" id="2.7.7.7" evidence="3"/>
<feature type="region of interest" description="Disordered" evidence="10">
    <location>
        <begin position="1163"/>
        <end position="1186"/>
    </location>
</feature>
<feature type="domain" description="DNA polymerase delta subunit OB-fold" evidence="12">
    <location>
        <begin position="948"/>
        <end position="1083"/>
    </location>
</feature>
<dbReference type="Pfam" id="PF22766">
    <property type="entry name" value="ZW10_C2"/>
    <property type="match status" value="1"/>
</dbReference>
<evidence type="ECO:0000256" key="6">
    <source>
        <dbReference type="ARBA" id="ARBA00022705"/>
    </source>
</evidence>
<dbReference type="Pfam" id="PF18018">
    <property type="entry name" value="DNA_pol_D_N"/>
    <property type="match status" value="1"/>
</dbReference>
<evidence type="ECO:0000256" key="5">
    <source>
        <dbReference type="ARBA" id="ARBA00022695"/>
    </source>
</evidence>
<dbReference type="GO" id="GO:0043625">
    <property type="term" value="C:delta DNA polymerase complex"/>
    <property type="evidence" value="ECO:0007669"/>
    <property type="project" value="TreeGrafter"/>
</dbReference>
<keyword evidence="8" id="KW-0539">Nucleus</keyword>
<evidence type="ECO:0000259" key="14">
    <source>
        <dbReference type="Pfam" id="PF22766"/>
    </source>
</evidence>
<dbReference type="FunFam" id="3.60.21.50:FF:000002">
    <property type="entry name" value="DNA polymerase delta small subunit"/>
    <property type="match status" value="1"/>
</dbReference>
<proteinExistence type="inferred from homology"/>
<evidence type="ECO:0000259" key="13">
    <source>
        <dbReference type="Pfam" id="PF20665"/>
    </source>
</evidence>
<keyword evidence="7" id="KW-0239">DNA-directed DNA polymerase</keyword>
<comment type="caution">
    <text evidence="15">The sequence shown here is derived from an EMBL/GenBank/DDBJ whole genome shotgun (WGS) entry which is preliminary data.</text>
</comment>
<dbReference type="PANTHER" id="PTHR10416">
    <property type="entry name" value="DNA POLYMERASE DELTA SUBUNIT 2"/>
    <property type="match status" value="1"/>
</dbReference>
<evidence type="ECO:0000259" key="11">
    <source>
        <dbReference type="Pfam" id="PF04042"/>
    </source>
</evidence>
<protein>
    <recommendedName>
        <fullName evidence="3">DNA-directed DNA polymerase</fullName>
        <ecNumber evidence="3">2.7.7.7</ecNumber>
    </recommendedName>
</protein>
<dbReference type="GO" id="GO:0003887">
    <property type="term" value="F:DNA-directed DNA polymerase activity"/>
    <property type="evidence" value="ECO:0007669"/>
    <property type="project" value="UniProtKB-KW"/>
</dbReference>
<keyword evidence="6" id="KW-0235">DNA replication</keyword>
<dbReference type="InterPro" id="IPR041863">
    <property type="entry name" value="PolD2_C"/>
</dbReference>
<dbReference type="GO" id="GO:0006281">
    <property type="term" value="P:DNA repair"/>
    <property type="evidence" value="ECO:0007669"/>
    <property type="project" value="UniProtKB-ARBA"/>
</dbReference>
<evidence type="ECO:0000313" key="16">
    <source>
        <dbReference type="Proteomes" id="UP000283090"/>
    </source>
</evidence>
<dbReference type="Gene3D" id="2.40.50.430">
    <property type="match status" value="1"/>
</dbReference>
<dbReference type="PANTHER" id="PTHR10416:SF0">
    <property type="entry name" value="DNA POLYMERASE DELTA SUBUNIT 2"/>
    <property type="match status" value="1"/>
</dbReference>
<feature type="region of interest" description="Disordered" evidence="10">
    <location>
        <begin position="445"/>
        <end position="544"/>
    </location>
</feature>
<feature type="domain" description="DNA polymerase alpha/delta/epsilon subunit B" evidence="11">
    <location>
        <begin position="1108"/>
        <end position="1333"/>
    </location>
</feature>
<dbReference type="Gene3D" id="1.10.357.150">
    <property type="match status" value="1"/>
</dbReference>
<evidence type="ECO:0000256" key="7">
    <source>
        <dbReference type="ARBA" id="ARBA00022932"/>
    </source>
</evidence>
<evidence type="ECO:0000256" key="9">
    <source>
        <dbReference type="ARBA" id="ARBA00049244"/>
    </source>
</evidence>
<dbReference type="InterPro" id="IPR024826">
    <property type="entry name" value="DNA_pol_delta/II_ssu"/>
</dbReference>
<comment type="catalytic activity">
    <reaction evidence="9">
        <text>DNA(n) + a 2'-deoxyribonucleoside 5'-triphosphate = DNA(n+1) + diphosphate</text>
        <dbReference type="Rhea" id="RHEA:22508"/>
        <dbReference type="Rhea" id="RHEA-COMP:17339"/>
        <dbReference type="Rhea" id="RHEA-COMP:17340"/>
        <dbReference type="ChEBI" id="CHEBI:33019"/>
        <dbReference type="ChEBI" id="CHEBI:61560"/>
        <dbReference type="ChEBI" id="CHEBI:173112"/>
        <dbReference type="EC" id="2.7.7.7"/>
    </reaction>
</comment>
<reference evidence="15 16" key="1">
    <citation type="submission" date="2019-01" db="EMBL/GenBank/DDBJ databases">
        <title>Intercellular communication is required for trap formation in the nematode-trapping fungus Duddingtonia flagrans.</title>
        <authorList>
            <person name="Youssar L."/>
            <person name="Wernet V."/>
            <person name="Hensel N."/>
            <person name="Hildebrandt H.-G."/>
            <person name="Fischer R."/>
        </authorList>
    </citation>
    <scope>NUCLEOTIDE SEQUENCE [LARGE SCALE GENOMIC DNA]</scope>
    <source>
        <strain evidence="15 16">CBS H-5679</strain>
    </source>
</reference>
<dbReference type="InterPro" id="IPR055148">
    <property type="entry name" value="ZW10_C_2"/>
</dbReference>
<dbReference type="CDD" id="cd07387">
    <property type="entry name" value="MPP_PolD2_C"/>
    <property type="match status" value="1"/>
</dbReference>
<feature type="compositionally biased region" description="Acidic residues" evidence="10">
    <location>
        <begin position="473"/>
        <end position="494"/>
    </location>
</feature>
<dbReference type="GeneID" id="93590152"/>
<comment type="similarity">
    <text evidence="2">Belongs to the DNA polymerase delta/II small subunit family.</text>
</comment>
<dbReference type="GO" id="GO:0003677">
    <property type="term" value="F:DNA binding"/>
    <property type="evidence" value="ECO:0007669"/>
    <property type="project" value="InterPro"/>
</dbReference>
<feature type="compositionally biased region" description="Basic and acidic residues" evidence="10">
    <location>
        <begin position="495"/>
        <end position="504"/>
    </location>
</feature>
<dbReference type="InterPro" id="IPR007185">
    <property type="entry name" value="DNA_pol_a/d/e_bsu"/>
</dbReference>
<evidence type="ECO:0000256" key="2">
    <source>
        <dbReference type="ARBA" id="ARBA00006035"/>
    </source>
</evidence>
<name>A0A436ZXJ7_ARTFL</name>
<feature type="domain" description="ZW10 C-terminal helical" evidence="14">
    <location>
        <begin position="704"/>
        <end position="848"/>
    </location>
</feature>
<gene>
    <name evidence="15" type="ORF">DFL_007841</name>
</gene>
<dbReference type="STRING" id="97331.A0A436ZXJ7"/>
<evidence type="ECO:0000256" key="8">
    <source>
        <dbReference type="ARBA" id="ARBA00023242"/>
    </source>
</evidence>